<dbReference type="GO" id="GO:0003677">
    <property type="term" value="F:DNA binding"/>
    <property type="evidence" value="ECO:0007669"/>
    <property type="project" value="UniProtKB-KW"/>
</dbReference>
<evidence type="ECO:0000259" key="8">
    <source>
        <dbReference type="PROSITE" id="PS51294"/>
    </source>
</evidence>
<dbReference type="Proteomes" id="UP000288805">
    <property type="component" value="Unassembled WGS sequence"/>
</dbReference>
<proteinExistence type="predicted"/>
<dbReference type="PANTHER" id="PTHR47997:SF11">
    <property type="entry name" value="TRANSCRIPTION FACTOR LAF1"/>
    <property type="match status" value="1"/>
</dbReference>
<reference evidence="9 10" key="1">
    <citation type="journal article" date="2018" name="PLoS Genet.">
        <title>Population sequencing reveals clonal diversity and ancestral inbreeding in the grapevine cultivar Chardonnay.</title>
        <authorList>
            <person name="Roach M.J."/>
            <person name="Johnson D.L."/>
            <person name="Bohlmann J."/>
            <person name="van Vuuren H.J."/>
            <person name="Jones S.J."/>
            <person name="Pretorius I.S."/>
            <person name="Schmidt S.A."/>
            <person name="Borneman A.R."/>
        </authorList>
    </citation>
    <scope>NUCLEOTIDE SEQUENCE [LARGE SCALE GENOMIC DNA]</scope>
    <source>
        <strain evidence="10">cv. Chardonnay</strain>
        <tissue evidence="9">Leaf</tissue>
    </source>
</reference>
<keyword evidence="4" id="KW-0238">DNA-binding</keyword>
<feature type="domain" description="Myb-like" evidence="7">
    <location>
        <begin position="53"/>
        <end position="76"/>
    </location>
</feature>
<dbReference type="InterPro" id="IPR017930">
    <property type="entry name" value="Myb_dom"/>
</dbReference>
<evidence type="ECO:0000256" key="2">
    <source>
        <dbReference type="ARBA" id="ARBA00022737"/>
    </source>
</evidence>
<protein>
    <submittedName>
        <fullName evidence="9">Uncharacterized protein</fullName>
    </submittedName>
</protein>
<gene>
    <name evidence="9" type="ORF">CK203_058790</name>
</gene>
<feature type="domain" description="HTH myb-type" evidence="8">
    <location>
        <begin position="53"/>
        <end position="80"/>
    </location>
</feature>
<dbReference type="PROSITE" id="PS50090">
    <property type="entry name" value="MYB_LIKE"/>
    <property type="match status" value="1"/>
</dbReference>
<comment type="caution">
    <text evidence="9">The sequence shown here is derived from an EMBL/GenBank/DDBJ whole genome shotgun (WGS) entry which is preliminary data.</text>
</comment>
<keyword evidence="6" id="KW-0539">Nucleus</keyword>
<dbReference type="InterPro" id="IPR001005">
    <property type="entry name" value="SANT/Myb"/>
</dbReference>
<dbReference type="GO" id="GO:0005634">
    <property type="term" value="C:nucleus"/>
    <property type="evidence" value="ECO:0007669"/>
    <property type="project" value="UniProtKB-SubCell"/>
</dbReference>
<dbReference type="PROSITE" id="PS51294">
    <property type="entry name" value="HTH_MYB"/>
    <property type="match status" value="1"/>
</dbReference>
<evidence type="ECO:0000256" key="1">
    <source>
        <dbReference type="ARBA" id="ARBA00004123"/>
    </source>
</evidence>
<dbReference type="EMBL" id="QGNW01000443">
    <property type="protein sequence ID" value="RVW71221.1"/>
    <property type="molecule type" value="Genomic_DNA"/>
</dbReference>
<keyword evidence="3" id="KW-0805">Transcription regulation</keyword>
<keyword evidence="5" id="KW-0804">Transcription</keyword>
<dbReference type="SUPFAM" id="SSF46689">
    <property type="entry name" value="Homeodomain-like"/>
    <property type="match status" value="1"/>
</dbReference>
<comment type="subcellular location">
    <subcellularLocation>
        <location evidence="1">Nucleus</location>
    </subcellularLocation>
</comment>
<dbReference type="InterPro" id="IPR009057">
    <property type="entry name" value="Homeodomain-like_sf"/>
</dbReference>
<accession>A0A438GG93</accession>
<evidence type="ECO:0000313" key="10">
    <source>
        <dbReference type="Proteomes" id="UP000288805"/>
    </source>
</evidence>
<evidence type="ECO:0000259" key="7">
    <source>
        <dbReference type="PROSITE" id="PS50090"/>
    </source>
</evidence>
<keyword evidence="2" id="KW-0677">Repeat</keyword>
<dbReference type="Pfam" id="PF00249">
    <property type="entry name" value="Myb_DNA-binding"/>
    <property type="match status" value="1"/>
</dbReference>
<evidence type="ECO:0000256" key="5">
    <source>
        <dbReference type="ARBA" id="ARBA00023163"/>
    </source>
</evidence>
<dbReference type="AlphaFoldDB" id="A0A438GG93"/>
<dbReference type="InterPro" id="IPR051953">
    <property type="entry name" value="Plant_SW-associated_TFs"/>
</dbReference>
<dbReference type="PANTHER" id="PTHR47997">
    <property type="entry name" value="MYB DOMAIN PROTEIN 55"/>
    <property type="match status" value="1"/>
</dbReference>
<sequence>MRGKHRSRKVRREFDGHRMKTRDLMNIWRDMVRLAPGKMSQRVQAEQESEELWATIAKHLPGRTDTGIKNFWNNHLKKKLSKKETPSLVTQTPWHQLLDTADLLTCALNDPRDEVRKLHSDASFAWNPRHGHGFHPTDEELLTPLLSSSSNTQFQLPADYGGPTSFYQEPDGIGSRPASIPNASSILRRFQPHWSPPRPIK</sequence>
<evidence type="ECO:0000256" key="6">
    <source>
        <dbReference type="ARBA" id="ARBA00023242"/>
    </source>
</evidence>
<organism evidence="9 10">
    <name type="scientific">Vitis vinifera</name>
    <name type="common">Grape</name>
    <dbReference type="NCBI Taxonomy" id="29760"/>
    <lineage>
        <taxon>Eukaryota</taxon>
        <taxon>Viridiplantae</taxon>
        <taxon>Streptophyta</taxon>
        <taxon>Embryophyta</taxon>
        <taxon>Tracheophyta</taxon>
        <taxon>Spermatophyta</taxon>
        <taxon>Magnoliopsida</taxon>
        <taxon>eudicotyledons</taxon>
        <taxon>Gunneridae</taxon>
        <taxon>Pentapetalae</taxon>
        <taxon>rosids</taxon>
        <taxon>Vitales</taxon>
        <taxon>Vitaceae</taxon>
        <taxon>Viteae</taxon>
        <taxon>Vitis</taxon>
    </lineage>
</organism>
<evidence type="ECO:0000256" key="3">
    <source>
        <dbReference type="ARBA" id="ARBA00023015"/>
    </source>
</evidence>
<dbReference type="Gene3D" id="1.10.10.60">
    <property type="entry name" value="Homeodomain-like"/>
    <property type="match status" value="1"/>
</dbReference>
<evidence type="ECO:0000256" key="4">
    <source>
        <dbReference type="ARBA" id="ARBA00023125"/>
    </source>
</evidence>
<dbReference type="CDD" id="cd00167">
    <property type="entry name" value="SANT"/>
    <property type="match status" value="1"/>
</dbReference>
<name>A0A438GG93_VITVI</name>
<evidence type="ECO:0000313" key="9">
    <source>
        <dbReference type="EMBL" id="RVW71221.1"/>
    </source>
</evidence>